<evidence type="ECO:0000313" key="3">
    <source>
        <dbReference type="Proteomes" id="UP001165302"/>
    </source>
</evidence>
<dbReference type="Proteomes" id="UP001165302">
    <property type="component" value="Unassembled WGS sequence"/>
</dbReference>
<protein>
    <recommendedName>
        <fullName evidence="4">Calx-beta domain-containing protein</fullName>
    </recommendedName>
</protein>
<evidence type="ECO:0000313" key="2">
    <source>
        <dbReference type="EMBL" id="MCA5006627.1"/>
    </source>
</evidence>
<accession>A0ABS7ZAL6</accession>
<dbReference type="SUPFAM" id="SSF89372">
    <property type="entry name" value="Fucose-specific lectin"/>
    <property type="match status" value="1"/>
</dbReference>
<dbReference type="PROSITE" id="PS51257">
    <property type="entry name" value="PROKAR_LIPOPROTEIN"/>
    <property type="match status" value="1"/>
</dbReference>
<keyword evidence="1" id="KW-0732">Signal</keyword>
<dbReference type="EMBL" id="JADEYP010000039">
    <property type="protein sequence ID" value="MCA5006627.1"/>
    <property type="molecule type" value="Genomic_DNA"/>
</dbReference>
<gene>
    <name evidence="2" type="ORF">IPZ78_15915</name>
</gene>
<proteinExistence type="predicted"/>
<dbReference type="RefSeq" id="WP_225554986.1">
    <property type="nucleotide sequence ID" value="NZ_JADEYP010000039.1"/>
</dbReference>
<feature type="signal peptide" evidence="1">
    <location>
        <begin position="1"/>
        <end position="20"/>
    </location>
</feature>
<reference evidence="2" key="1">
    <citation type="submission" date="2020-10" db="EMBL/GenBank/DDBJ databases">
        <authorList>
            <person name="Lu T."/>
            <person name="Wang Q."/>
            <person name="Han X."/>
        </authorList>
    </citation>
    <scope>NUCLEOTIDE SEQUENCE</scope>
    <source>
        <strain evidence="2">WQ 366</strain>
    </source>
</reference>
<dbReference type="Gene3D" id="2.60.40.2340">
    <property type="match status" value="1"/>
</dbReference>
<sequence>MKRLLAIFTLVILTVTTFTSCEKDVTFSDDIVLESFTFEPSSNEGLNKSVSATIEGKTIYIRVPNAVDIKAAVPTFRLNQAKNVAFIGSKVVESGVTPIDLSDTNNPTVIRFGAEGSVSEYSIIGVKNASILSFGFYAEDNEGVLFRDYTATITKLAINVDLPIDADVTSLVARYTTTDGATVKYNGAAFVSKQTAVDYTSAVEISLSDDEMESDEIFTVNVGRLTAPVWSEVVLPEFLNVSTTASTVEINPLTNQPYVMIQRSGSADLDRKAVMAGYNPESTSWFSVGDQTGFSDSRIDGVSFTFAKNGDIFAAYKDYLAGTNVQYGTVQKYTNGAWSYVGGIQSTFNRVNYLSIAVDNNDVPYLGYIFARAASPFPNRGTYVESFRNGAWSGGTMAPSTTGFWSKIVKGRDGVLYYLVMDLTSGTGVRKPSVYKLLNDNWSLVGQMNVGPSNSNSGNLNIDLDATEDGQLYLTYQSNNPSYATYVMHWDGNTWKQLGDGIAQTTSGSANRDNVAVKVHPDGRIFFAYSDANNGIKVTTFNNETGNWNPASLLSTSNGNKLEMRISEEGVVYLTTVIDSRVVLFKYDIPVL</sequence>
<keyword evidence="3" id="KW-1185">Reference proteome</keyword>
<name>A0ABS7ZAL6_9SPHI</name>
<evidence type="ECO:0000256" key="1">
    <source>
        <dbReference type="SAM" id="SignalP"/>
    </source>
</evidence>
<organism evidence="2 3">
    <name type="scientific">Sphingobacterium bovistauri</name>
    <dbReference type="NCBI Taxonomy" id="2781959"/>
    <lineage>
        <taxon>Bacteria</taxon>
        <taxon>Pseudomonadati</taxon>
        <taxon>Bacteroidota</taxon>
        <taxon>Sphingobacteriia</taxon>
        <taxon>Sphingobacteriales</taxon>
        <taxon>Sphingobacteriaceae</taxon>
        <taxon>Sphingobacterium</taxon>
    </lineage>
</organism>
<evidence type="ECO:0008006" key="4">
    <source>
        <dbReference type="Google" id="ProtNLM"/>
    </source>
</evidence>
<comment type="caution">
    <text evidence="2">The sequence shown here is derived from an EMBL/GenBank/DDBJ whole genome shotgun (WGS) entry which is preliminary data.</text>
</comment>
<feature type="chain" id="PRO_5047134402" description="Calx-beta domain-containing protein" evidence="1">
    <location>
        <begin position="21"/>
        <end position="592"/>
    </location>
</feature>